<sequence length="533" mass="56250">MNWNLPFPSGRQPVLARNVVSTSQPLAAQAGAAVFARGGNAIDAALAAAITLTVVEPTMNGIGGDAFALIWDGKGLHGLNASGRSPAAWTPERFAGRDKMPNLGWDSVTVPGGVSAWAALSERFGRLPFESLFEDAMRHARDGFPVSPVIARQWAQAVEDLAAQPGFTAFMPQGRAPRVGEVWRFPEQADTLQEIARTRGESFYRGRLAQAIAAFSAQHGGALTAEDLAAHQPEWVTPVTVDFHGHTVHEIPPNGQGLAALIALGLLEHLPYDATAPGSAARMHLEIEAMRLAFADLQTHVGDPAHMRVSAEQLLDPAYLQERARLIDPAHAGSYGPGEPASGGTVYLCAADAEGRMVSFIQSNYKGFGSGVVVPGTGIALHNRGIGFVTTPGHVNQVGGNKRPLHSIIPAFLTRKGQPVMAFGVMGGNMQAQGHVQMVLRCVAEGHNPQACSDAPRWRIDDTATLILEPTVPQAVVDGLVAMGHTPRVLPHGNLEFGSAQLVARLDTATSGTDSAVYAAGSDHRRDGQAVGC</sequence>
<dbReference type="EMBL" id="AKCV02000020">
    <property type="protein sequence ID" value="TMS57782.1"/>
    <property type="molecule type" value="Genomic_DNA"/>
</dbReference>
<accession>A0ACD3SNL9</accession>
<evidence type="ECO:0000313" key="1">
    <source>
        <dbReference type="EMBL" id="TMS57782.1"/>
    </source>
</evidence>
<name>A0ACD3SNL9_9BURK</name>
<dbReference type="Proteomes" id="UP000004277">
    <property type="component" value="Unassembled WGS sequence"/>
</dbReference>
<comment type="caution">
    <text evidence="1">The sequence shown here is derived from an EMBL/GenBank/DDBJ whole genome shotgun (WGS) entry which is preliminary data.</text>
</comment>
<protein>
    <submittedName>
        <fullName evidence="1">Gamma-glutamyltransferase family protein</fullName>
    </submittedName>
</protein>
<proteinExistence type="predicted"/>
<keyword evidence="2" id="KW-1185">Reference proteome</keyword>
<organism evidence="1 2">
    <name type="scientific">Imbroritus primus</name>
    <dbReference type="NCBI Taxonomy" id="3058603"/>
    <lineage>
        <taxon>Bacteria</taxon>
        <taxon>Pseudomonadati</taxon>
        <taxon>Pseudomonadota</taxon>
        <taxon>Betaproteobacteria</taxon>
        <taxon>Burkholderiales</taxon>
        <taxon>Burkholderiaceae</taxon>
        <taxon>Imbroritus</taxon>
    </lineage>
</organism>
<gene>
    <name evidence="1" type="ORF">MW7_011425</name>
</gene>
<reference evidence="1" key="1">
    <citation type="submission" date="2019-05" db="EMBL/GenBank/DDBJ databases">
        <title>Revised genome assembly of Burkholderiaceae (previously Ralstonia) sp. PBA.</title>
        <authorList>
            <person name="Gan H.M."/>
        </authorList>
    </citation>
    <scope>NUCLEOTIDE SEQUENCE</scope>
    <source>
        <strain evidence="1">PBA</strain>
    </source>
</reference>
<evidence type="ECO:0000313" key="2">
    <source>
        <dbReference type="Proteomes" id="UP000004277"/>
    </source>
</evidence>